<protein>
    <submittedName>
        <fullName evidence="1">Tubulin tyrosine ligase</fullName>
    </submittedName>
</protein>
<dbReference type="AlphaFoldDB" id="A0A146KIJ7"/>
<feature type="non-terminal residue" evidence="1">
    <location>
        <position position="1"/>
    </location>
</feature>
<reference evidence="1" key="1">
    <citation type="submission" date="2015-07" db="EMBL/GenBank/DDBJ databases">
        <title>Adaptation to a free-living lifestyle via gene acquisitions in the diplomonad Trepomonas sp. PC1.</title>
        <authorList>
            <person name="Xu F."/>
            <person name="Jerlstrom-Hultqvist J."/>
            <person name="Kolisko M."/>
            <person name="Simpson A.G.B."/>
            <person name="Roger A.J."/>
            <person name="Svard S.G."/>
            <person name="Andersson J.O."/>
        </authorList>
    </citation>
    <scope>NUCLEOTIDE SEQUENCE</scope>
    <source>
        <strain evidence="1">PC1</strain>
    </source>
</reference>
<evidence type="ECO:0000313" key="1">
    <source>
        <dbReference type="EMBL" id="JAP95405.1"/>
    </source>
</evidence>
<sequence length="423" mass="50005">QFNLLEIYKLLYSRIGNECFEYLPVIYNLDKQYSQFCEHFDYLKNYAKSQNTQLPNIQRPQSSVQNKQEASLSLRLALLQEQENQKFWNSRSQLSSSLVTSRSQNPVYANSISSIKLKNILEKRMAQKQSTTISLQQLLQQEAKKLVIQKPSQKVFKTPEQPKAKKDNAFRFTAAELCVKNTWTIMPQNFTISNHNQLKSQTQGQFAIKQLENALKYNNRELIIKQFVLCQASGDIYCYDQLEIKIINTADDLEFLKILVNNEKTHTKLKDAENLSERQLEDYFKLYTKEEDVFQKVKLQLKNKSTFLLKQFGKQLIKHKCSQCFQLFEFQFQILHREGFKALLKNVHTFKSKIENAFQYQLYPRMIDDLLDLTVDKVFKTVQQKVQTQKLTEKYKNFFQEDEIEVIKRIPLTERKLTGLRFA</sequence>
<organism evidence="1">
    <name type="scientific">Trepomonas sp. PC1</name>
    <dbReference type="NCBI Taxonomy" id="1076344"/>
    <lineage>
        <taxon>Eukaryota</taxon>
        <taxon>Metamonada</taxon>
        <taxon>Diplomonadida</taxon>
        <taxon>Hexamitidae</taxon>
        <taxon>Hexamitinae</taxon>
        <taxon>Trepomonas</taxon>
    </lineage>
</organism>
<gene>
    <name evidence="1" type="ORF">TPC1_11619</name>
</gene>
<feature type="non-terminal residue" evidence="1">
    <location>
        <position position="423"/>
    </location>
</feature>
<keyword evidence="1" id="KW-0436">Ligase</keyword>
<accession>A0A146KIJ7</accession>
<dbReference type="EMBL" id="GDID01001201">
    <property type="protein sequence ID" value="JAP95405.1"/>
    <property type="molecule type" value="Transcribed_RNA"/>
</dbReference>
<dbReference type="GO" id="GO:0016874">
    <property type="term" value="F:ligase activity"/>
    <property type="evidence" value="ECO:0007669"/>
    <property type="project" value="UniProtKB-KW"/>
</dbReference>
<proteinExistence type="predicted"/>
<name>A0A146KIJ7_9EUKA</name>